<name>A0A931D3Z8_9MICC</name>
<sequence>MSNDSEPVLTRRALRERQRAKEAAERAAASAGEADAPAPSEAPAATDATADQPVPASEAPAAQGAPDAVPEDDSTEQVTSQRVRRANRSRRAAEVPVDAIPARTERSSLQRQRDREALRRRRAEEQAAEQQPAEEAAPLTRRQLRLQAKQREAALAAEATAEQQTEGQAANDPAPDANSAPQQRVEPAAEADLDTAPTPRVRPLPEAETGQQASPGDHLSVEEALRQKEEAQPEAAPTAGSVGTDDTGLIDLEQLAAQREHAARAAVINRRIAERRRLEAENAQRLNHVSSDPFTGAMNQFVNADSALTNTGVTGPPTSGVDLDFSRVNEPQQVQRRTGRPVPQQEASSASPAESPAHHAPVEGPPMAAVEAQGLDPLDSVTAGIRRANTWLYVSFGALAVGVGTFVAGLTMIINSN</sequence>
<organism evidence="3 4">
    <name type="scientific">Zhihengliuella flava</name>
    <dbReference type="NCBI Taxonomy" id="1285193"/>
    <lineage>
        <taxon>Bacteria</taxon>
        <taxon>Bacillati</taxon>
        <taxon>Actinomycetota</taxon>
        <taxon>Actinomycetes</taxon>
        <taxon>Micrococcales</taxon>
        <taxon>Micrococcaceae</taxon>
        <taxon>Zhihengliuella</taxon>
    </lineage>
</organism>
<keyword evidence="4" id="KW-1185">Reference proteome</keyword>
<dbReference type="Proteomes" id="UP000625033">
    <property type="component" value="Unassembled WGS sequence"/>
</dbReference>
<keyword evidence="3" id="KW-0418">Kinase</keyword>
<evidence type="ECO:0000313" key="4">
    <source>
        <dbReference type="Proteomes" id="UP000625033"/>
    </source>
</evidence>
<keyword evidence="2" id="KW-0812">Transmembrane</keyword>
<evidence type="ECO:0000256" key="2">
    <source>
        <dbReference type="SAM" id="Phobius"/>
    </source>
</evidence>
<protein>
    <submittedName>
        <fullName evidence="3">Chemotaxis protein histidine kinase CheA</fullName>
    </submittedName>
</protein>
<reference evidence="3" key="1">
    <citation type="submission" date="2020-11" db="EMBL/GenBank/DDBJ databases">
        <title>Sequencing the genomes of 1000 actinobacteria strains.</title>
        <authorList>
            <person name="Klenk H.-P."/>
        </authorList>
    </citation>
    <scope>NUCLEOTIDE SEQUENCE</scope>
    <source>
        <strain evidence="3">DSM 26152</strain>
    </source>
</reference>
<evidence type="ECO:0000256" key="1">
    <source>
        <dbReference type="SAM" id="MobiDB-lite"/>
    </source>
</evidence>
<dbReference type="GO" id="GO:0016301">
    <property type="term" value="F:kinase activity"/>
    <property type="evidence" value="ECO:0007669"/>
    <property type="project" value="UniProtKB-KW"/>
</dbReference>
<feature type="compositionally biased region" description="Basic and acidic residues" evidence="1">
    <location>
        <begin position="219"/>
        <end position="231"/>
    </location>
</feature>
<gene>
    <name evidence="3" type="ORF">IW252_000087</name>
</gene>
<dbReference type="AlphaFoldDB" id="A0A931D3Z8"/>
<dbReference type="RefSeq" id="WP_196834773.1">
    <property type="nucleotide sequence ID" value="NZ_JADOTZ010000001.1"/>
</dbReference>
<feature type="compositionally biased region" description="Basic and acidic residues" evidence="1">
    <location>
        <begin position="103"/>
        <end position="125"/>
    </location>
</feature>
<feature type="compositionally biased region" description="Low complexity" evidence="1">
    <location>
        <begin position="26"/>
        <end position="56"/>
    </location>
</feature>
<feature type="region of interest" description="Disordered" evidence="1">
    <location>
        <begin position="308"/>
        <end position="364"/>
    </location>
</feature>
<feature type="compositionally biased region" description="Low complexity" evidence="1">
    <location>
        <begin position="341"/>
        <end position="355"/>
    </location>
</feature>
<evidence type="ECO:0000313" key="3">
    <source>
        <dbReference type="EMBL" id="MBG6083320.1"/>
    </source>
</evidence>
<keyword evidence="3" id="KW-0808">Transferase</keyword>
<keyword evidence="2" id="KW-1133">Transmembrane helix</keyword>
<feature type="region of interest" description="Disordered" evidence="1">
    <location>
        <begin position="1"/>
        <end position="246"/>
    </location>
</feature>
<proteinExistence type="predicted"/>
<comment type="caution">
    <text evidence="3">The sequence shown here is derived from an EMBL/GenBank/DDBJ whole genome shotgun (WGS) entry which is preliminary data.</text>
</comment>
<dbReference type="EMBL" id="JADOTZ010000001">
    <property type="protein sequence ID" value="MBG6083320.1"/>
    <property type="molecule type" value="Genomic_DNA"/>
</dbReference>
<accession>A0A931D3Z8</accession>
<keyword evidence="2" id="KW-0472">Membrane</keyword>
<feature type="transmembrane region" description="Helical" evidence="2">
    <location>
        <begin position="391"/>
        <end position="414"/>
    </location>
</feature>
<feature type="compositionally biased region" description="Basic and acidic residues" evidence="1">
    <location>
        <begin position="13"/>
        <end position="25"/>
    </location>
</feature>
<feature type="compositionally biased region" description="Low complexity" evidence="1">
    <location>
        <begin position="128"/>
        <end position="183"/>
    </location>
</feature>
<feature type="compositionally biased region" description="Polar residues" evidence="1">
    <location>
        <begin position="308"/>
        <end position="317"/>
    </location>
</feature>